<dbReference type="Proteomes" id="UP001244341">
    <property type="component" value="Chromosome 6b"/>
</dbReference>
<dbReference type="PANTHER" id="PTHR31042">
    <property type="entry name" value="CORE-2/I-BRANCHING BETA-1,6-N-ACETYLGLUCOSAMINYLTRANSFERASE FAMILY PROTEIN-RELATED"/>
    <property type="match status" value="1"/>
</dbReference>
<evidence type="ECO:0000256" key="2">
    <source>
        <dbReference type="ARBA" id="ARBA00022676"/>
    </source>
</evidence>
<proteinExistence type="predicted"/>
<dbReference type="InterPro" id="IPR003406">
    <property type="entry name" value="Glyco_trans_14"/>
</dbReference>
<keyword evidence="2" id="KW-0328">Glycosyltransferase</keyword>
<accession>A0ABY8U1M6</accession>
<dbReference type="PANTHER" id="PTHR31042:SF145">
    <property type="entry name" value="CORE-2_I-BRANCHING BETA-1,6-N-ACETYLGLUCOSAMINYLTRANSFERASE FAMILY PROTEIN"/>
    <property type="match status" value="1"/>
</dbReference>
<evidence type="ECO:0000313" key="6">
    <source>
        <dbReference type="EMBL" id="WIA15354.1"/>
    </source>
</evidence>
<gene>
    <name evidence="6" type="ORF">OEZ85_002019</name>
</gene>
<keyword evidence="7" id="KW-1185">Reference proteome</keyword>
<evidence type="ECO:0000256" key="5">
    <source>
        <dbReference type="ARBA" id="ARBA00023180"/>
    </source>
</evidence>
<dbReference type="Pfam" id="PF02485">
    <property type="entry name" value="Branch"/>
    <property type="match status" value="1"/>
</dbReference>
<keyword evidence="3" id="KW-0808">Transferase</keyword>
<evidence type="ECO:0000256" key="1">
    <source>
        <dbReference type="ARBA" id="ARBA00004606"/>
    </source>
</evidence>
<organism evidence="6 7">
    <name type="scientific">Tetradesmus obliquus</name>
    <name type="common">Green alga</name>
    <name type="synonym">Acutodesmus obliquus</name>
    <dbReference type="NCBI Taxonomy" id="3088"/>
    <lineage>
        <taxon>Eukaryota</taxon>
        <taxon>Viridiplantae</taxon>
        <taxon>Chlorophyta</taxon>
        <taxon>core chlorophytes</taxon>
        <taxon>Chlorophyceae</taxon>
        <taxon>CS clade</taxon>
        <taxon>Sphaeropleales</taxon>
        <taxon>Scenedesmaceae</taxon>
        <taxon>Tetradesmus</taxon>
    </lineage>
</organism>
<comment type="subcellular location">
    <subcellularLocation>
        <location evidence="1">Membrane</location>
        <topology evidence="1">Single-pass type II membrane protein</topology>
    </subcellularLocation>
</comment>
<protein>
    <recommendedName>
        <fullName evidence="8">Nucleotide-diphospho-sugar transferase domain-containing protein</fullName>
    </recommendedName>
</protein>
<evidence type="ECO:0000256" key="4">
    <source>
        <dbReference type="ARBA" id="ARBA00023136"/>
    </source>
</evidence>
<keyword evidence="5" id="KW-0325">Glycoprotein</keyword>
<sequence length="470" mass="49714">MLMPPGSIFSGSELRARLNTTQGYAQHVLAEAAVLLLRAALQDEFNVHFVMVSDTSIPLYPPQVVWAQLMSEQRSRLDACTTRRSYVDMYRWSAALSSEHFGKQHWRKSSQWFTLTRPAALLVVADSHVRELFRRHCYTNFTRGRPMCVSDEHYMASLMASYGLENATDCKGRVSYADWAPGGWHPRTFLAKDITSSLVQRMRGGGQAAAVQAAALLDAAAPNMDAETAAAVAQAFAATLADAEAEVAAELEAAKAAAQLQDSSDAADEDADGPPLPACEAAAAIHSALTLVFQPRGTPTGTQHSVSPAHAGPEADEFAVPAQGMRGGTMAGGAAEAATQPAAAAAATGRRPLSTVRSHLQCQQPAQQRTDAGLAMWQRSLRLLQGGQRLAALNSGNSAEGAAADAVRDVGAAGWMVSAGYVPLSSHCPLFARKFTAGVVNETLAMALSCAGIGLGSWCAEQQWLALVHG</sequence>
<evidence type="ECO:0000313" key="7">
    <source>
        <dbReference type="Proteomes" id="UP001244341"/>
    </source>
</evidence>
<dbReference type="EMBL" id="CP126213">
    <property type="protein sequence ID" value="WIA15354.1"/>
    <property type="molecule type" value="Genomic_DNA"/>
</dbReference>
<name>A0ABY8U1M6_TETOB</name>
<reference evidence="6 7" key="1">
    <citation type="submission" date="2023-05" db="EMBL/GenBank/DDBJ databases">
        <title>A 100% complete, gapless, phased diploid assembly of the Scenedesmus obliquus UTEX 3031 genome.</title>
        <authorList>
            <person name="Biondi T.C."/>
            <person name="Hanschen E.R."/>
            <person name="Kwon T."/>
            <person name="Eng W."/>
            <person name="Kruse C.P.S."/>
            <person name="Koehler S.I."/>
            <person name="Kunde Y."/>
            <person name="Gleasner C.D."/>
            <person name="You Mak K.T."/>
            <person name="Polle J."/>
            <person name="Hovde B.T."/>
            <person name="Starkenburg S.R."/>
        </authorList>
    </citation>
    <scope>NUCLEOTIDE SEQUENCE [LARGE SCALE GENOMIC DNA]</scope>
    <source>
        <strain evidence="6 7">DOE0152z</strain>
    </source>
</reference>
<keyword evidence="4" id="KW-0472">Membrane</keyword>
<evidence type="ECO:0008006" key="8">
    <source>
        <dbReference type="Google" id="ProtNLM"/>
    </source>
</evidence>
<dbReference type="InterPro" id="IPR044174">
    <property type="entry name" value="BC10-like"/>
</dbReference>
<evidence type="ECO:0000256" key="3">
    <source>
        <dbReference type="ARBA" id="ARBA00022679"/>
    </source>
</evidence>